<evidence type="ECO:0000256" key="3">
    <source>
        <dbReference type="ARBA" id="ARBA00023239"/>
    </source>
</evidence>
<keyword evidence="4" id="KW-0670">Pyruvate</keyword>
<dbReference type="InterPro" id="IPR003817">
    <property type="entry name" value="PS_Dcarbxylase"/>
</dbReference>
<evidence type="ECO:0000256" key="1">
    <source>
        <dbReference type="ARBA" id="ARBA00022793"/>
    </source>
</evidence>
<sequence length="421" mass="46428">MTVDKSHSDSRRQGGWLPAEQDDLEQWLRGHREKAESTDGRVVHPVIVEFQELIDADPVVRMYLEKMIEQVPTGRTYRDRHVQDLPQLLRLIDEVLTVAPEYGPNSVVTPLGAILDWSMGTAAGHSAFRDPRVNAMLKKILTAWCEFLSSPGSRYVLDDSPSGWLCQEARDKIGFDEFEHNPDDEHAGFSSWNDFFTRTFTPGARPVAAPDDDSVIVSACESTPYRISTDVSLRESFWVKGQPYSLADLLDNDPSVDAFDGGTVYQAFLSAFNYHRWHSPVAGTIVSTRLVDGTYFSEADGQGDALQPTHSQSYLAHVSARAIIVIDADNPVIGRMAFVAIGMSEVSSCLISDDVRPGAHIGKGDELGYFQFGGSTHCLVFRPGAINEFALQSVPQTNDPHAPLVRVNSHLATAAPRPQLS</sequence>
<feature type="domain" description="L-tryptophan decarboxylase PsiD-like" evidence="5">
    <location>
        <begin position="44"/>
        <end position="172"/>
    </location>
</feature>
<dbReference type="Proteomes" id="UP001206895">
    <property type="component" value="Unassembled WGS sequence"/>
</dbReference>
<keyword evidence="7" id="KW-1185">Reference proteome</keyword>
<organism evidence="6 7">
    <name type="scientific">Williamsia maris</name>
    <dbReference type="NCBI Taxonomy" id="72806"/>
    <lineage>
        <taxon>Bacteria</taxon>
        <taxon>Bacillati</taxon>
        <taxon>Actinomycetota</taxon>
        <taxon>Actinomycetes</taxon>
        <taxon>Mycobacteriales</taxon>
        <taxon>Nocardiaceae</taxon>
        <taxon>Williamsia</taxon>
    </lineage>
</organism>
<evidence type="ECO:0000313" key="7">
    <source>
        <dbReference type="Proteomes" id="UP001206895"/>
    </source>
</evidence>
<evidence type="ECO:0000256" key="4">
    <source>
        <dbReference type="ARBA" id="ARBA00023317"/>
    </source>
</evidence>
<evidence type="ECO:0000259" key="5">
    <source>
        <dbReference type="Pfam" id="PF12588"/>
    </source>
</evidence>
<evidence type="ECO:0000256" key="2">
    <source>
        <dbReference type="ARBA" id="ARBA00023145"/>
    </source>
</evidence>
<name>A0ABT1HB08_9NOCA</name>
<dbReference type="RefSeq" id="WP_253660418.1">
    <property type="nucleotide sequence ID" value="NZ_BAAAJQ010000001.1"/>
</dbReference>
<dbReference type="PANTHER" id="PTHR10067">
    <property type="entry name" value="PHOSPHATIDYLSERINE DECARBOXYLASE"/>
    <property type="match status" value="1"/>
</dbReference>
<keyword evidence="1" id="KW-0210">Decarboxylase</keyword>
<accession>A0ABT1HB08</accession>
<dbReference type="Pfam" id="PF02666">
    <property type="entry name" value="PS_Dcarbxylase"/>
    <property type="match status" value="1"/>
</dbReference>
<dbReference type="Pfam" id="PF12588">
    <property type="entry name" value="PSDC"/>
    <property type="match status" value="1"/>
</dbReference>
<evidence type="ECO:0000313" key="6">
    <source>
        <dbReference type="EMBL" id="MCP2175447.1"/>
    </source>
</evidence>
<protein>
    <submittedName>
        <fullName evidence="6">Phosphatidylserine decarboxylase</fullName>
    </submittedName>
</protein>
<keyword evidence="3" id="KW-0456">Lyase</keyword>
<comment type="caution">
    <text evidence="6">The sequence shown here is derived from an EMBL/GenBank/DDBJ whole genome shotgun (WGS) entry which is preliminary data.</text>
</comment>
<dbReference type="InterPro" id="IPR022237">
    <property type="entry name" value="PsiD-like"/>
</dbReference>
<dbReference type="PANTHER" id="PTHR10067:SF9">
    <property type="entry name" value="PHOSPHATIDYLSERINE DECARBOXYLASE FAMILY PROTEIN (AFU_ORTHOLOGUE AFUA_7G01730)"/>
    <property type="match status" value="1"/>
</dbReference>
<keyword evidence="2" id="KW-0865">Zymogen</keyword>
<proteinExistence type="predicted"/>
<gene>
    <name evidence="6" type="ORF">LX13_001254</name>
</gene>
<dbReference type="EMBL" id="JAMTCJ010000001">
    <property type="protein sequence ID" value="MCP2175447.1"/>
    <property type="molecule type" value="Genomic_DNA"/>
</dbReference>
<reference evidence="6 7" key="1">
    <citation type="submission" date="2022-06" db="EMBL/GenBank/DDBJ databases">
        <title>Genomic Encyclopedia of Archaeal and Bacterial Type Strains, Phase II (KMG-II): from individual species to whole genera.</title>
        <authorList>
            <person name="Goeker M."/>
        </authorList>
    </citation>
    <scope>NUCLEOTIDE SEQUENCE [LARGE SCALE GENOMIC DNA]</scope>
    <source>
        <strain evidence="6 7">DSM 44693</strain>
    </source>
</reference>